<dbReference type="EMBL" id="JAUQSX010000013">
    <property type="protein sequence ID" value="MDO7848995.1"/>
    <property type="molecule type" value="Genomic_DNA"/>
</dbReference>
<dbReference type="InterPro" id="IPR013517">
    <property type="entry name" value="FG-GAP"/>
</dbReference>
<dbReference type="SMART" id="SM00429">
    <property type="entry name" value="IPT"/>
    <property type="match status" value="2"/>
</dbReference>
<dbReference type="InterPro" id="IPR003961">
    <property type="entry name" value="FN3_dom"/>
</dbReference>
<reference evidence="3" key="1">
    <citation type="submission" date="2023-07" db="EMBL/GenBank/DDBJ databases">
        <authorList>
            <person name="Kim M.K."/>
        </authorList>
    </citation>
    <scope>NUCLEOTIDE SEQUENCE</scope>
    <source>
        <strain evidence="3">M29</strain>
    </source>
</reference>
<dbReference type="SUPFAM" id="SSF81296">
    <property type="entry name" value="E set domains"/>
    <property type="match status" value="1"/>
</dbReference>
<evidence type="ECO:0000313" key="4">
    <source>
        <dbReference type="Proteomes" id="UP001167796"/>
    </source>
</evidence>
<dbReference type="Pfam" id="PF13517">
    <property type="entry name" value="FG-GAP_3"/>
    <property type="match status" value="2"/>
</dbReference>
<proteinExistence type="predicted"/>
<dbReference type="NCBIfam" id="TIGR04183">
    <property type="entry name" value="Por_Secre_tail"/>
    <property type="match status" value="1"/>
</dbReference>
<dbReference type="SUPFAM" id="SSF49265">
    <property type="entry name" value="Fibronectin type III"/>
    <property type="match status" value="1"/>
</dbReference>
<evidence type="ECO:0000313" key="3">
    <source>
        <dbReference type="EMBL" id="MDO7848995.1"/>
    </source>
</evidence>
<dbReference type="InterPro" id="IPR036116">
    <property type="entry name" value="FN3_sf"/>
</dbReference>
<dbReference type="Pfam" id="PF18962">
    <property type="entry name" value="Por_Secre_tail"/>
    <property type="match status" value="1"/>
</dbReference>
<dbReference type="InterPro" id="IPR014756">
    <property type="entry name" value="Ig_E-set"/>
</dbReference>
<dbReference type="InterPro" id="IPR026444">
    <property type="entry name" value="Secre_tail"/>
</dbReference>
<feature type="domain" description="Fibronectin type-III" evidence="2">
    <location>
        <begin position="420"/>
        <end position="524"/>
    </location>
</feature>
<dbReference type="RefSeq" id="WP_305013657.1">
    <property type="nucleotide sequence ID" value="NZ_JAUQSX010000013.1"/>
</dbReference>
<gene>
    <name evidence="3" type="ORF">Q5H92_21705</name>
</gene>
<keyword evidence="4" id="KW-1185">Reference proteome</keyword>
<evidence type="ECO:0000259" key="2">
    <source>
        <dbReference type="PROSITE" id="PS50853"/>
    </source>
</evidence>
<evidence type="ECO:0000256" key="1">
    <source>
        <dbReference type="ARBA" id="ARBA00022729"/>
    </source>
</evidence>
<dbReference type="PROSITE" id="PS50853">
    <property type="entry name" value="FN3"/>
    <property type="match status" value="1"/>
</dbReference>
<keyword evidence="1" id="KW-0732">Signal</keyword>
<dbReference type="Proteomes" id="UP001167796">
    <property type="component" value="Unassembled WGS sequence"/>
</dbReference>
<dbReference type="SUPFAM" id="SSF69318">
    <property type="entry name" value="Integrin alpha N-terminal domain"/>
    <property type="match status" value="1"/>
</dbReference>
<feature type="non-terminal residue" evidence="3">
    <location>
        <position position="1"/>
    </location>
</feature>
<comment type="caution">
    <text evidence="3">The sequence shown here is derived from an EMBL/GenBank/DDBJ whole genome shotgun (WGS) entry which is preliminary data.</text>
</comment>
<dbReference type="Gene3D" id="2.130.10.130">
    <property type="entry name" value="Integrin alpha, N-terminal"/>
    <property type="match status" value="1"/>
</dbReference>
<dbReference type="Pfam" id="PF01839">
    <property type="entry name" value="FG-GAP"/>
    <property type="match status" value="1"/>
</dbReference>
<dbReference type="InterPro" id="IPR013783">
    <property type="entry name" value="Ig-like_fold"/>
</dbReference>
<organism evidence="3 4">
    <name type="scientific">Hymenobacter mellowenesis</name>
    <dbReference type="NCBI Taxonomy" id="3063995"/>
    <lineage>
        <taxon>Bacteria</taxon>
        <taxon>Pseudomonadati</taxon>
        <taxon>Bacteroidota</taxon>
        <taxon>Cytophagia</taxon>
        <taxon>Cytophagales</taxon>
        <taxon>Hymenobacteraceae</taxon>
        <taxon>Hymenobacter</taxon>
    </lineage>
</organism>
<protein>
    <submittedName>
        <fullName evidence="3">FG-GAP-like repeat-containing protein</fullName>
    </submittedName>
</protein>
<name>A0ABT9AGJ6_9BACT</name>
<dbReference type="PANTHER" id="PTHR46580">
    <property type="entry name" value="SENSOR KINASE-RELATED"/>
    <property type="match status" value="1"/>
</dbReference>
<dbReference type="InterPro" id="IPR028994">
    <property type="entry name" value="Integrin_alpha_N"/>
</dbReference>
<dbReference type="Gene3D" id="2.60.40.10">
    <property type="entry name" value="Immunoglobulins"/>
    <property type="match status" value="2"/>
</dbReference>
<dbReference type="CDD" id="cd00102">
    <property type="entry name" value="IPT"/>
    <property type="match status" value="2"/>
</dbReference>
<sequence>ISNSSFSIATADVNGDGKPDLLTPGYVRLNTTAAGAATPSFAAQVAFGGGGSGVTAADVNGDGKPDLLVANSNNTASVVLNTTATGAATPSFAAPASFTISNSSFSIATADVNGDGKPDLLTPGSVLLNTTATGAAAPSFAALVTFATGSFPIGVAAADVNSDGKPDLLVANNGSDNVSVVVNTTATGAATASFAAPVTFATGLMPYSVATADVNGDGKLDLLTPNSNGSSVSVLLNTTVFAPTLTSLNPTSGSVGTSITLTGTNLTGATAVRFNGTAATTFAVVNATTVTATVPAGATSGNVTVTTGGGTSNGLAFAVASLATVATAVPANVTTTSATLGGSVTADGGATVTDRGVVYSTTNTAPTTADTKAQNGTGTGTFSQTILGLTPSAMYYVRAYATNGAGTSYGTVQQFRTIAAPTVTTATPAAVATTSATLGGTIVSTNGDFVTSRGVVYSATNPTPSTGGTNVLIVTGTTGTGTFSQNVTGLQPGTLYYVQAYGTNSLGTRYGGVETFTTVSALPTLTSLSPTSGSVGTSVTLTGTNLTGATGVRFNGTAAITFAVVNATTVTATVPAGATSGNVTVTTPGGTSNGVAFAVTFPDLVIDNTFQAIAPGTYNSITVRNGGAGELSGNVVVNSFVLVQGDGSNFDDNGFLLTGAGTFTLGAGAELYISSPAGISASGATGAVRVTGTRTFSTDARYMYYASVASVTGSGLPARVRSIGLYSTAALTLSQPLSVAQKLTFYDNGNLITNGQMLTLLSSAAGTALVANDGTSTGVVSGTVTVQRYIDPALNPGRGYRHYSSPVANTTVADLTTSGFTPGLNTAYNTSPTPSLVTPFPTVYAYDQSRLASTANNTPAFDKGWVVPAAATAPLVPGRGYSVNLDASQLVDFVGTLNGGNLTVNLTRNAGATAADAGWALLGNPYPAPLDLSALEGNPDITDIPGLDQSFYVFQSTGPYVGQYRSYINNIGNPLVPVAQGFFARVSAGQTNGSFHFRNAQRVTDYATAQGAAFQRSTPDPRPRVQLDLAGAGLADVWTAYAQTGASAGFDRHFDAVKLPNSSGLNLSSAGAPDDLAIDGRPAFTAATVLPLSVGVPAAGTYTFTAAALANLPAGLDALLADAATGQMVNLRTQPSYGFVVTAAQAQALLTGRFTLQFAASTALATAPALTAAQVSVYPNPAHDRFSVLVPAVAGATQVQATLLNALGQVVGTKSAAATATGARLGFETSGLAPGVYTLRLRVGGATLAKRVVIQ</sequence>
<accession>A0ABT9AGJ6</accession>
<dbReference type="InterPro" id="IPR002909">
    <property type="entry name" value="IPT_dom"/>
</dbReference>